<feature type="domain" description="HpcH/HpaI aldolase/citrate lyase" evidence="4">
    <location>
        <begin position="6"/>
        <end position="223"/>
    </location>
</feature>
<dbReference type="InterPro" id="IPR005000">
    <property type="entry name" value="Aldolase/citrate-lyase_domain"/>
</dbReference>
<dbReference type="InterPro" id="IPR040442">
    <property type="entry name" value="Pyrv_kinase-like_dom_sf"/>
</dbReference>
<sequence length="238" mass="24801">MKIPAPEVSEIVAGAGFDFVVIDTEHALLSVRDVYTMIVNYSSFGVLPLVRVTDHGYGDAQRYLDAGAAGIFVPHVSNGSVAEDVMSPLLFPPKGSRGMGFSSRAGKWGSLDGGRAEYLRYGDEDAVRVAMVEERESIDKIADILAAPGVDAIFVGAGDLAVSMGVPGGDSQVKNAVDHAINEAVKAGVPVGAGTRGAEDARKRREQGCSFIIAGNDAGMLVKASKATASSMREGVSR</sequence>
<dbReference type="RefSeq" id="WP_378269957.1">
    <property type="nucleotide sequence ID" value="NZ_JBHUKR010000021.1"/>
</dbReference>
<proteinExistence type="inferred from homology"/>
<dbReference type="PANTHER" id="PTHR30502">
    <property type="entry name" value="2-KETO-3-DEOXY-L-RHAMNONATE ALDOLASE"/>
    <property type="match status" value="1"/>
</dbReference>
<evidence type="ECO:0000256" key="1">
    <source>
        <dbReference type="ARBA" id="ARBA00005568"/>
    </source>
</evidence>
<dbReference type="InterPro" id="IPR050251">
    <property type="entry name" value="HpcH-HpaI_aldolase"/>
</dbReference>
<reference evidence="6" key="1">
    <citation type="journal article" date="2019" name="Int. J. Syst. Evol. Microbiol.">
        <title>The Global Catalogue of Microorganisms (GCM) 10K type strain sequencing project: providing services to taxonomists for standard genome sequencing and annotation.</title>
        <authorList>
            <consortium name="The Broad Institute Genomics Platform"/>
            <consortium name="The Broad Institute Genome Sequencing Center for Infectious Disease"/>
            <person name="Wu L."/>
            <person name="Ma J."/>
        </authorList>
    </citation>
    <scope>NUCLEOTIDE SEQUENCE [LARGE SCALE GENOMIC DNA]</scope>
    <source>
        <strain evidence="6">CGMCC 4.7645</strain>
    </source>
</reference>
<keyword evidence="6" id="KW-1185">Reference proteome</keyword>
<gene>
    <name evidence="5" type="ORF">ACFSXZ_34285</name>
</gene>
<comment type="caution">
    <text evidence="5">The sequence shown here is derived from an EMBL/GenBank/DDBJ whole genome shotgun (WGS) entry which is preliminary data.</text>
</comment>
<dbReference type="GO" id="GO:0016829">
    <property type="term" value="F:lyase activity"/>
    <property type="evidence" value="ECO:0007669"/>
    <property type="project" value="UniProtKB-KW"/>
</dbReference>
<protein>
    <submittedName>
        <fullName evidence="5">HpcH/HpaI aldolase/citrate lyase family protein</fullName>
    </submittedName>
</protein>
<dbReference type="Gene3D" id="3.20.20.60">
    <property type="entry name" value="Phosphoenolpyruvate-binding domains"/>
    <property type="match status" value="1"/>
</dbReference>
<dbReference type="Pfam" id="PF03328">
    <property type="entry name" value="HpcH_HpaI"/>
    <property type="match status" value="1"/>
</dbReference>
<evidence type="ECO:0000313" key="5">
    <source>
        <dbReference type="EMBL" id="MFD2421412.1"/>
    </source>
</evidence>
<name>A0ABW5G6T0_9PSEU</name>
<dbReference type="SUPFAM" id="SSF51621">
    <property type="entry name" value="Phosphoenolpyruvate/pyruvate domain"/>
    <property type="match status" value="1"/>
</dbReference>
<organism evidence="5 6">
    <name type="scientific">Amycolatopsis pigmentata</name>
    <dbReference type="NCBI Taxonomy" id="450801"/>
    <lineage>
        <taxon>Bacteria</taxon>
        <taxon>Bacillati</taxon>
        <taxon>Actinomycetota</taxon>
        <taxon>Actinomycetes</taxon>
        <taxon>Pseudonocardiales</taxon>
        <taxon>Pseudonocardiaceae</taxon>
        <taxon>Amycolatopsis</taxon>
    </lineage>
</organism>
<evidence type="ECO:0000313" key="6">
    <source>
        <dbReference type="Proteomes" id="UP001597417"/>
    </source>
</evidence>
<comment type="similarity">
    <text evidence="1">Belongs to the HpcH/HpaI aldolase family.</text>
</comment>
<evidence type="ECO:0000256" key="2">
    <source>
        <dbReference type="ARBA" id="ARBA00022723"/>
    </source>
</evidence>
<dbReference type="EMBL" id="JBHUKR010000021">
    <property type="protein sequence ID" value="MFD2421412.1"/>
    <property type="molecule type" value="Genomic_DNA"/>
</dbReference>
<evidence type="ECO:0000256" key="3">
    <source>
        <dbReference type="ARBA" id="ARBA00023239"/>
    </source>
</evidence>
<dbReference type="InterPro" id="IPR015813">
    <property type="entry name" value="Pyrv/PenolPyrv_kinase-like_dom"/>
</dbReference>
<evidence type="ECO:0000259" key="4">
    <source>
        <dbReference type="Pfam" id="PF03328"/>
    </source>
</evidence>
<accession>A0ABW5G6T0</accession>
<keyword evidence="2" id="KW-0479">Metal-binding</keyword>
<dbReference type="Proteomes" id="UP001597417">
    <property type="component" value="Unassembled WGS sequence"/>
</dbReference>
<dbReference type="PANTHER" id="PTHR30502:SF0">
    <property type="entry name" value="PHOSPHOENOLPYRUVATE CARBOXYLASE FAMILY PROTEIN"/>
    <property type="match status" value="1"/>
</dbReference>
<keyword evidence="3 5" id="KW-0456">Lyase</keyword>